<sequence length="294" mass="34193">MKHFLAQRKPHLSPALPPEDKLKQPQLAALTSRPFAHRGVHGFLNPSTYQKYPNVPSPHQPYLFIPENTLASFQLAIQNQLAIELDLHYTNDRHLVIFHDNDTYRLTQVSQKIKHSTLTSIQELQLLSTSQQSKNPFPKEYVARIPTLESALQLIAGKTPLLIELKSEFNVNYRRFCQQTASLLQKYQDQHQNAPIFIKSFDPRIVHWFLHYCPNIPSGLLIPSHPNPLYYLGLSLLKFPFNSWLKPDFLSVDKKNIQNNHIQNYRQSHPVLCWVLSSNSEKHYQKYIDNSIIE</sequence>
<evidence type="ECO:0000313" key="3">
    <source>
        <dbReference type="EMBL" id="RYC73707.1"/>
    </source>
</evidence>
<dbReference type="RefSeq" id="WP_129604530.1">
    <property type="nucleotide sequence ID" value="NZ_PRLL01000005.1"/>
</dbReference>
<dbReference type="PROSITE" id="PS51704">
    <property type="entry name" value="GP_PDE"/>
    <property type="match status" value="1"/>
</dbReference>
<keyword evidence="4" id="KW-1185">Reference proteome</keyword>
<dbReference type="PANTHER" id="PTHR46211">
    <property type="entry name" value="GLYCEROPHOSPHORYL DIESTER PHOSPHODIESTERASE"/>
    <property type="match status" value="1"/>
</dbReference>
<dbReference type="Proteomes" id="UP001191004">
    <property type="component" value="Unassembled WGS sequence"/>
</dbReference>
<feature type="compositionally biased region" description="Basic residues" evidence="1">
    <location>
        <begin position="1"/>
        <end position="11"/>
    </location>
</feature>
<dbReference type="Pfam" id="PF03009">
    <property type="entry name" value="GDPD"/>
    <property type="match status" value="1"/>
</dbReference>
<dbReference type="EC" id="3.1.4.46" evidence="3"/>
<gene>
    <name evidence="3" type="primary">glpQ</name>
    <name evidence="3" type="ORF">G3KMM_00276</name>
</gene>
<accession>A0ABY0FKD1</accession>
<dbReference type="GO" id="GO:0008889">
    <property type="term" value="F:glycerophosphodiester phosphodiesterase activity"/>
    <property type="evidence" value="ECO:0007669"/>
    <property type="project" value="UniProtKB-EC"/>
</dbReference>
<proteinExistence type="predicted"/>
<evidence type="ECO:0000259" key="2">
    <source>
        <dbReference type="PROSITE" id="PS51704"/>
    </source>
</evidence>
<feature type="region of interest" description="Disordered" evidence="1">
    <location>
        <begin position="1"/>
        <end position="20"/>
    </location>
</feature>
<dbReference type="SUPFAM" id="SSF51695">
    <property type="entry name" value="PLC-like phosphodiesterases"/>
    <property type="match status" value="1"/>
</dbReference>
<evidence type="ECO:0000256" key="1">
    <source>
        <dbReference type="SAM" id="MobiDB-lite"/>
    </source>
</evidence>
<comment type="caution">
    <text evidence="3">The sequence shown here is derived from an EMBL/GenBank/DDBJ whole genome shotgun (WGS) entry which is preliminary data.</text>
</comment>
<keyword evidence="3" id="KW-0378">Hydrolase</keyword>
<dbReference type="Gene3D" id="3.20.20.190">
    <property type="entry name" value="Phosphatidylinositol (PI) phosphodiesterase"/>
    <property type="match status" value="1"/>
</dbReference>
<dbReference type="InterPro" id="IPR017946">
    <property type="entry name" value="PLC-like_Pdiesterase_TIM-brl"/>
</dbReference>
<name>A0ABY0FKD1_9BACT</name>
<reference evidence="3 4" key="1">
    <citation type="journal article" date="2018" name="bioRxiv">
        <title>Evidence of independent acquisition and adaption of ultra-small bacteria to human hosts across the highly diverse yet reduced genomes of the phylum Saccharibacteria.</title>
        <authorList>
            <person name="McLean J.S."/>
            <person name="Bor B."/>
            <person name="To T.T."/>
            <person name="Liu Q."/>
            <person name="Kearns K.A."/>
            <person name="Solden L.M."/>
            <person name="Wrighton K.C."/>
            <person name="He X."/>
            <person name="Shi W."/>
        </authorList>
    </citation>
    <scope>NUCLEOTIDE SEQUENCE [LARGE SCALE GENOMIC DNA]</scope>
    <source>
        <strain evidence="3 4">TM7_KMM_G3_1_HOT_351</strain>
    </source>
</reference>
<evidence type="ECO:0000313" key="4">
    <source>
        <dbReference type="Proteomes" id="UP001191004"/>
    </source>
</evidence>
<organism evidence="3 4">
    <name type="scientific">Candidatus Nanosyncoccus nanoralicus</name>
    <dbReference type="NCBI Taxonomy" id="2171996"/>
    <lineage>
        <taxon>Bacteria</taxon>
        <taxon>Candidatus Saccharimonadota</taxon>
        <taxon>Candidatus Nanosyncoccalia</taxon>
        <taxon>Candidatus Nanosyncoccales</taxon>
        <taxon>Candidatus Nanosyncoccaceae</taxon>
        <taxon>Candidatus Nanosyncoccus</taxon>
    </lineage>
</organism>
<protein>
    <submittedName>
        <fullName evidence="3">Glycerophosphodiester phosphodiesterase</fullName>
        <ecNumber evidence="3">3.1.4.46</ecNumber>
    </submittedName>
</protein>
<dbReference type="EMBL" id="PRLL01000005">
    <property type="protein sequence ID" value="RYC73707.1"/>
    <property type="molecule type" value="Genomic_DNA"/>
</dbReference>
<feature type="domain" description="GP-PDE" evidence="2">
    <location>
        <begin position="53"/>
        <end position="294"/>
    </location>
</feature>
<dbReference type="InterPro" id="IPR030395">
    <property type="entry name" value="GP_PDE_dom"/>
</dbReference>
<dbReference type="PANTHER" id="PTHR46211:SF14">
    <property type="entry name" value="GLYCEROPHOSPHODIESTER PHOSPHODIESTERASE"/>
    <property type="match status" value="1"/>
</dbReference>
<reference evidence="3 4" key="2">
    <citation type="journal article" date="2020" name="Cell Rep.">
        <title>Acquisition and Adaptation of Ultra-small Parasitic Reduced Genome Bacteria to Mammalian Hosts.</title>
        <authorList>
            <person name="McLean J.S."/>
            <person name="Bor B."/>
            <person name="Kerns K.A."/>
            <person name="Liu Q."/>
            <person name="To T.T."/>
            <person name="Solden L."/>
            <person name="Hendrickson E.L."/>
            <person name="Wrighton K."/>
            <person name="Shi W."/>
            <person name="He X."/>
        </authorList>
    </citation>
    <scope>NUCLEOTIDE SEQUENCE [LARGE SCALE GENOMIC DNA]</scope>
    <source>
        <strain evidence="3 4">TM7_KMM_G3_1_HOT_351</strain>
    </source>
</reference>